<keyword evidence="2" id="KW-1133">Transmembrane helix</keyword>
<organism evidence="3 4">
    <name type="scientific">Pseudanabaena mucicola FACHB-723</name>
    <dbReference type="NCBI Taxonomy" id="2692860"/>
    <lineage>
        <taxon>Bacteria</taxon>
        <taxon>Bacillati</taxon>
        <taxon>Cyanobacteriota</taxon>
        <taxon>Cyanophyceae</taxon>
        <taxon>Pseudanabaenales</taxon>
        <taxon>Pseudanabaenaceae</taxon>
        <taxon>Pseudanabaena</taxon>
    </lineage>
</organism>
<sequence>MATPKAERSPRRKKKPPKKFRLGYSLLVLLAMLCVGATAGIVAYSFGKQALEGVKPAPAGVKLPNPTPIANPNSSPKTSPKPSPSNQPTSSNSFLLDESQAIDAMKLRSQQELGGLTRPAFVAKANISDRKRIAAKVDRAYASMRDPLAISANADERIANRIAALRQRVYSSSQVYNRNFEQPIASNDSNASLTSAALSTPSTSMQMTPMVSRWQEQTEASPNQVTIEVLEIVPSSPNGSFFIAEPQPSRPIETNRR</sequence>
<accession>A0ABR7ZXQ9</accession>
<feature type="transmembrane region" description="Helical" evidence="2">
    <location>
        <begin position="21"/>
        <end position="46"/>
    </location>
</feature>
<keyword evidence="4" id="KW-1185">Reference proteome</keyword>
<proteinExistence type="predicted"/>
<evidence type="ECO:0000313" key="3">
    <source>
        <dbReference type="EMBL" id="MBD2188771.1"/>
    </source>
</evidence>
<evidence type="ECO:0000313" key="4">
    <source>
        <dbReference type="Proteomes" id="UP000642094"/>
    </source>
</evidence>
<reference evidence="3 4" key="1">
    <citation type="journal article" date="2020" name="ISME J.">
        <title>Comparative genomics reveals insights into cyanobacterial evolution and habitat adaptation.</title>
        <authorList>
            <person name="Chen M.Y."/>
            <person name="Teng W.K."/>
            <person name="Zhao L."/>
            <person name="Hu C.X."/>
            <person name="Zhou Y.K."/>
            <person name="Han B.P."/>
            <person name="Song L.R."/>
            <person name="Shu W.S."/>
        </authorList>
    </citation>
    <scope>NUCLEOTIDE SEQUENCE [LARGE SCALE GENOMIC DNA]</scope>
    <source>
        <strain evidence="3 4">FACHB-723</strain>
    </source>
</reference>
<keyword evidence="2" id="KW-0812">Transmembrane</keyword>
<dbReference type="Proteomes" id="UP000642094">
    <property type="component" value="Unassembled WGS sequence"/>
</dbReference>
<name>A0ABR7ZXQ9_9CYAN</name>
<dbReference type="RefSeq" id="WP_190403621.1">
    <property type="nucleotide sequence ID" value="NZ_JACJQB010000022.1"/>
</dbReference>
<feature type="region of interest" description="Disordered" evidence="1">
    <location>
        <begin position="59"/>
        <end position="93"/>
    </location>
</feature>
<keyword evidence="2" id="KW-0472">Membrane</keyword>
<evidence type="ECO:0000256" key="1">
    <source>
        <dbReference type="SAM" id="MobiDB-lite"/>
    </source>
</evidence>
<gene>
    <name evidence="3" type="ORF">H6F41_11540</name>
</gene>
<comment type="caution">
    <text evidence="3">The sequence shown here is derived from an EMBL/GenBank/DDBJ whole genome shotgun (WGS) entry which is preliminary data.</text>
</comment>
<protein>
    <submittedName>
        <fullName evidence="3">Uncharacterized protein</fullName>
    </submittedName>
</protein>
<dbReference type="EMBL" id="JACJQB010000022">
    <property type="protein sequence ID" value="MBD2188771.1"/>
    <property type="molecule type" value="Genomic_DNA"/>
</dbReference>
<evidence type="ECO:0000256" key="2">
    <source>
        <dbReference type="SAM" id="Phobius"/>
    </source>
</evidence>